<dbReference type="RefSeq" id="WP_130522283.1">
    <property type="nucleotide sequence ID" value="NZ_SHLZ01000001.1"/>
</dbReference>
<protein>
    <submittedName>
        <fullName evidence="1">Uncharacterized protein</fullName>
    </submittedName>
</protein>
<reference evidence="1 2" key="1">
    <citation type="submission" date="2019-02" db="EMBL/GenBank/DDBJ databases">
        <title>WGS of Pseudoxanthomonas species novum from clinical isolates.</title>
        <authorList>
            <person name="Bernier A.-M."/>
            <person name="Bernard K."/>
            <person name="Vachon A."/>
        </authorList>
    </citation>
    <scope>NUCLEOTIDE SEQUENCE [LARGE SCALE GENOMIC DNA]</scope>
    <source>
        <strain evidence="1 2">NML140781</strain>
    </source>
</reference>
<comment type="caution">
    <text evidence="1">The sequence shown here is derived from an EMBL/GenBank/DDBJ whole genome shotgun (WGS) entry which is preliminary data.</text>
</comment>
<dbReference type="EMBL" id="SHMF01000001">
    <property type="protein sequence ID" value="TAA37250.1"/>
    <property type="molecule type" value="Genomic_DNA"/>
</dbReference>
<proteinExistence type="predicted"/>
<evidence type="ECO:0000313" key="1">
    <source>
        <dbReference type="EMBL" id="TAA37250.1"/>
    </source>
</evidence>
<gene>
    <name evidence="1" type="ORF">EA656_00805</name>
</gene>
<accession>A0A4Q8LZ17</accession>
<name>A0A4Q8LZ17_9GAMM</name>
<evidence type="ECO:0000313" key="2">
    <source>
        <dbReference type="Proteomes" id="UP000292087"/>
    </source>
</evidence>
<dbReference type="AlphaFoldDB" id="A0A4Q8LZ17"/>
<organism evidence="1 2">
    <name type="scientific">Pseudoxanthomonas winnipegensis</name>
    <dbReference type="NCBI Taxonomy" id="2480810"/>
    <lineage>
        <taxon>Bacteria</taxon>
        <taxon>Pseudomonadati</taxon>
        <taxon>Pseudomonadota</taxon>
        <taxon>Gammaproteobacteria</taxon>
        <taxon>Lysobacterales</taxon>
        <taxon>Lysobacteraceae</taxon>
        <taxon>Pseudoxanthomonas</taxon>
    </lineage>
</organism>
<sequence>MTDLTSIVAASRAIDILHPATGEPVGLRLTLLPDSDPKVKTASRKALNERMSGKGKVTAEKIEQNRIDMLVASIGDWQWTGDLTLDGEKPAFSDTKLRAVLEDENLAWISQQVEAELRDTAAFFRSAQD</sequence>
<dbReference type="Proteomes" id="UP000292087">
    <property type="component" value="Unassembled WGS sequence"/>
</dbReference>